<comment type="cofactor">
    <cofactor evidence="1">
        <name>Mg(2+)</name>
        <dbReference type="ChEBI" id="CHEBI:18420"/>
    </cofactor>
</comment>
<evidence type="ECO:0000313" key="8">
    <source>
        <dbReference type="EMBL" id="KKW33100.1"/>
    </source>
</evidence>
<evidence type="ECO:0000256" key="3">
    <source>
        <dbReference type="ARBA" id="ARBA00022553"/>
    </source>
</evidence>
<evidence type="ECO:0000313" key="9">
    <source>
        <dbReference type="Proteomes" id="UP000034054"/>
    </source>
</evidence>
<feature type="domain" description="Alpha-D-phosphohexomutase alpha/beta/alpha" evidence="7">
    <location>
        <begin position="6"/>
        <end position="135"/>
    </location>
</feature>
<dbReference type="GO" id="GO:0016868">
    <property type="term" value="F:intramolecular phosphotransferase activity"/>
    <property type="evidence" value="ECO:0007669"/>
    <property type="project" value="InterPro"/>
</dbReference>
<dbReference type="Pfam" id="PF02878">
    <property type="entry name" value="PGM_PMM_I"/>
    <property type="match status" value="1"/>
</dbReference>
<evidence type="ECO:0000256" key="2">
    <source>
        <dbReference type="ARBA" id="ARBA00010231"/>
    </source>
</evidence>
<dbReference type="InterPro" id="IPR005844">
    <property type="entry name" value="A-D-PHexomutase_a/b/a-I"/>
</dbReference>
<organism evidence="8 9">
    <name type="scientific">Candidatus Uhrbacteria bacterium GW2011_GWA2_52_8d</name>
    <dbReference type="NCBI Taxonomy" id="1618979"/>
    <lineage>
        <taxon>Bacteria</taxon>
        <taxon>Candidatus Uhriibacteriota</taxon>
    </lineage>
</organism>
<evidence type="ECO:0000256" key="1">
    <source>
        <dbReference type="ARBA" id="ARBA00001946"/>
    </source>
</evidence>
<evidence type="ECO:0000259" key="7">
    <source>
        <dbReference type="Pfam" id="PF02878"/>
    </source>
</evidence>
<dbReference type="PROSITE" id="PS00710">
    <property type="entry name" value="PGM_PMM"/>
    <property type="match status" value="1"/>
</dbReference>
<dbReference type="AlphaFoldDB" id="A0A0G1XQH6"/>
<name>A0A0G1XQH6_9BACT</name>
<dbReference type="InterPro" id="IPR016066">
    <property type="entry name" value="A-D-PHexomutase_CS"/>
</dbReference>
<reference evidence="8 9" key="1">
    <citation type="journal article" date="2015" name="Nature">
        <title>rRNA introns, odd ribosomes, and small enigmatic genomes across a large radiation of phyla.</title>
        <authorList>
            <person name="Brown C.T."/>
            <person name="Hug L.A."/>
            <person name="Thomas B.C."/>
            <person name="Sharon I."/>
            <person name="Castelle C.J."/>
            <person name="Singh A."/>
            <person name="Wilkins M.J."/>
            <person name="Williams K.H."/>
            <person name="Banfield J.F."/>
        </authorList>
    </citation>
    <scope>NUCLEOTIDE SEQUENCE [LARGE SCALE GENOMIC DNA]</scope>
</reference>
<keyword evidence="5" id="KW-0460">Magnesium</keyword>
<proteinExistence type="inferred from homology"/>
<evidence type="ECO:0000256" key="6">
    <source>
        <dbReference type="ARBA" id="ARBA00023235"/>
    </source>
</evidence>
<keyword evidence="3" id="KW-0597">Phosphoprotein</keyword>
<dbReference type="GO" id="GO:0005975">
    <property type="term" value="P:carbohydrate metabolic process"/>
    <property type="evidence" value="ECO:0007669"/>
    <property type="project" value="InterPro"/>
</dbReference>
<accession>A0A0G1XQH6</accession>
<dbReference type="SUPFAM" id="SSF53738">
    <property type="entry name" value="Phosphoglucomutase, first 3 domains"/>
    <property type="match status" value="1"/>
</dbReference>
<protein>
    <recommendedName>
        <fullName evidence="7">Alpha-D-phosphohexomutase alpha/beta/alpha domain-containing protein</fullName>
    </recommendedName>
</protein>
<comment type="caution">
    <text evidence="8">The sequence shown here is derived from an EMBL/GenBank/DDBJ whole genome shotgun (WGS) entry which is preliminary data.</text>
</comment>
<evidence type="ECO:0000256" key="5">
    <source>
        <dbReference type="ARBA" id="ARBA00022842"/>
    </source>
</evidence>
<keyword evidence="6" id="KW-0413">Isomerase</keyword>
<sequence>MSIPRHIFKQYDIRGLVGEEITEELAENIGRAYAQFLAGELSDSQEMMVVVGRDMRESSVAYQNRLMAGLVKSGVRVVDIGLVSTPAFYFGVGHLKADGGIMVSASHNPAAYNGFKLTRANAVPISGDTRVWINRESRGRPRACDSGGV</sequence>
<dbReference type="PANTHER" id="PTHR43771:SF1">
    <property type="entry name" value="PHOSPHOMANNOMUTASE"/>
    <property type="match status" value="1"/>
</dbReference>
<dbReference type="Gene3D" id="3.40.120.10">
    <property type="entry name" value="Alpha-D-Glucose-1,6-Bisphosphate, subunit A, domain 3"/>
    <property type="match status" value="1"/>
</dbReference>
<gene>
    <name evidence="8" type="ORF">UY76_C0009G0006</name>
</gene>
<comment type="similarity">
    <text evidence="2">Belongs to the phosphohexose mutase family.</text>
</comment>
<dbReference type="PATRIC" id="fig|1618979.3.peg.174"/>
<dbReference type="InterPro" id="IPR016055">
    <property type="entry name" value="A-D-PHexomutase_a/b/a-I/II/III"/>
</dbReference>
<keyword evidence="4" id="KW-0479">Metal-binding</keyword>
<dbReference type="PANTHER" id="PTHR43771">
    <property type="entry name" value="PHOSPHOMANNOMUTASE"/>
    <property type="match status" value="1"/>
</dbReference>
<dbReference type="GO" id="GO:0000287">
    <property type="term" value="F:magnesium ion binding"/>
    <property type="evidence" value="ECO:0007669"/>
    <property type="project" value="InterPro"/>
</dbReference>
<dbReference type="Proteomes" id="UP000034054">
    <property type="component" value="Unassembled WGS sequence"/>
</dbReference>
<dbReference type="EMBL" id="LCRH01000009">
    <property type="protein sequence ID" value="KKW33100.1"/>
    <property type="molecule type" value="Genomic_DNA"/>
</dbReference>
<evidence type="ECO:0000256" key="4">
    <source>
        <dbReference type="ARBA" id="ARBA00022723"/>
    </source>
</evidence>